<name>A0A0S7Y889_UNCT6</name>
<dbReference type="AlphaFoldDB" id="A0A0S7Y889"/>
<feature type="non-terminal residue" evidence="1">
    <location>
        <position position="1"/>
    </location>
</feature>
<gene>
    <name evidence="1" type="ORF">AMJ52_09225</name>
</gene>
<dbReference type="InterPro" id="IPR013783">
    <property type="entry name" value="Ig-like_fold"/>
</dbReference>
<comment type="caution">
    <text evidence="1">The sequence shown here is derived from an EMBL/GenBank/DDBJ whole genome shotgun (WGS) entry which is preliminary data.</text>
</comment>
<reference evidence="1 2" key="1">
    <citation type="journal article" date="2015" name="Microbiome">
        <title>Genomic resolution of linkages in carbon, nitrogen, and sulfur cycling among widespread estuary sediment bacteria.</title>
        <authorList>
            <person name="Baker B.J."/>
            <person name="Lazar C.S."/>
            <person name="Teske A.P."/>
            <person name="Dick G.J."/>
        </authorList>
    </citation>
    <scope>NUCLEOTIDE SEQUENCE [LARGE SCALE GENOMIC DNA]</scope>
    <source>
        <strain evidence="1">DG_78</strain>
    </source>
</reference>
<accession>A0A0S7Y889</accession>
<evidence type="ECO:0000313" key="2">
    <source>
        <dbReference type="Proteomes" id="UP000051012"/>
    </source>
</evidence>
<proteinExistence type="predicted"/>
<dbReference type="EMBL" id="LJNI01000147">
    <property type="protein sequence ID" value="KPJ70999.1"/>
    <property type="molecule type" value="Genomic_DNA"/>
</dbReference>
<protein>
    <recommendedName>
        <fullName evidence="3">Secretion system C-terminal sorting domain-containing protein</fullName>
    </recommendedName>
</protein>
<dbReference type="InterPro" id="IPR036116">
    <property type="entry name" value="FN3_sf"/>
</dbReference>
<dbReference type="InterPro" id="IPR026444">
    <property type="entry name" value="Secre_tail"/>
</dbReference>
<dbReference type="SUPFAM" id="SSF49265">
    <property type="entry name" value="Fibronectin type III"/>
    <property type="match status" value="1"/>
</dbReference>
<organism evidence="1 2">
    <name type="scientific">candidate division TA06 bacterium DG_78</name>
    <dbReference type="NCBI Taxonomy" id="1703772"/>
    <lineage>
        <taxon>Bacteria</taxon>
        <taxon>Bacteria division TA06</taxon>
    </lineage>
</organism>
<dbReference type="Gene3D" id="2.60.40.10">
    <property type="entry name" value="Immunoglobulins"/>
    <property type="match status" value="2"/>
</dbReference>
<dbReference type="NCBIfam" id="TIGR04183">
    <property type="entry name" value="Por_Secre_tail"/>
    <property type="match status" value="1"/>
</dbReference>
<dbReference type="Proteomes" id="UP000051012">
    <property type="component" value="Unassembled WGS sequence"/>
</dbReference>
<evidence type="ECO:0008006" key="3">
    <source>
        <dbReference type="Google" id="ProtNLM"/>
    </source>
</evidence>
<sequence>AQPDSFGVDITPPTQVSLISPANNDYVNDFTVEFVWHTAYDDLSGVDYYRIQYALDSMFTLGLVDTTTDDTIFTGVLTDTINYWRVRAVDRVENEGLWSAIWKFEIDTLAPQAPTLIQPVGGMYLGDTSVTFMWSEVLRNKGDAARIISGNRASPVQYILNVDTVMTFTSPVVIDTCETATTVIPLSEHARYYWRVKAFDLAGNDGVYAQPDSFGIDMTSPAIESTTVWNDTTFSGPFPVNTKITDVAGLDAIFLYFKRMEDSDFDSTELQSLGDDWYSGEIPQVAQENDTIKYYIYAEDILEHSTTDPLGAPADYYAFIANVYTSIAEHQDSPEAFFFGLKSNPAKKKAVFNLTLPSDATIAFRIYDVSGRLVAMPIIGNKSAGYYEISWIPDVAGVYLYTLNSPWQKRIGKLVVLK</sequence>
<evidence type="ECO:0000313" key="1">
    <source>
        <dbReference type="EMBL" id="KPJ70999.1"/>
    </source>
</evidence>